<dbReference type="EMBL" id="AP014966">
    <property type="protein sequence ID" value="BAT10640.1"/>
    <property type="molecule type" value="Genomic_DNA"/>
</dbReference>
<dbReference type="Proteomes" id="UP000059680">
    <property type="component" value="Chromosome 10"/>
</dbReference>
<dbReference type="PaxDb" id="39947-A0A0P0XU47"/>
<keyword evidence="3" id="KW-1185">Reference proteome</keyword>
<dbReference type="InParanoid" id="A0A0P0XU47"/>
<dbReference type="AlphaFoldDB" id="A0A0P0XU47"/>
<name>A0A0P0XU47_ORYSJ</name>
<feature type="region of interest" description="Disordered" evidence="1">
    <location>
        <begin position="1"/>
        <end position="34"/>
    </location>
</feature>
<feature type="compositionally biased region" description="Basic and acidic residues" evidence="1">
    <location>
        <begin position="25"/>
        <end position="34"/>
    </location>
</feature>
<protein>
    <submittedName>
        <fullName evidence="2">Os10g0387150 protein</fullName>
    </submittedName>
</protein>
<reference evidence="3" key="1">
    <citation type="journal article" date="2005" name="Nature">
        <title>The map-based sequence of the rice genome.</title>
        <authorList>
            <consortium name="International rice genome sequencing project (IRGSP)"/>
            <person name="Matsumoto T."/>
            <person name="Wu J."/>
            <person name="Kanamori H."/>
            <person name="Katayose Y."/>
            <person name="Fujisawa M."/>
            <person name="Namiki N."/>
            <person name="Mizuno H."/>
            <person name="Yamamoto K."/>
            <person name="Antonio B.A."/>
            <person name="Baba T."/>
            <person name="Sakata K."/>
            <person name="Nagamura Y."/>
            <person name="Aoki H."/>
            <person name="Arikawa K."/>
            <person name="Arita K."/>
            <person name="Bito T."/>
            <person name="Chiden Y."/>
            <person name="Fujitsuka N."/>
            <person name="Fukunaka R."/>
            <person name="Hamada M."/>
            <person name="Harada C."/>
            <person name="Hayashi A."/>
            <person name="Hijishita S."/>
            <person name="Honda M."/>
            <person name="Hosokawa S."/>
            <person name="Ichikawa Y."/>
            <person name="Idonuma A."/>
            <person name="Iijima M."/>
            <person name="Ikeda M."/>
            <person name="Ikeno M."/>
            <person name="Ito K."/>
            <person name="Ito S."/>
            <person name="Ito T."/>
            <person name="Ito Y."/>
            <person name="Ito Y."/>
            <person name="Iwabuchi A."/>
            <person name="Kamiya K."/>
            <person name="Karasawa W."/>
            <person name="Kurita K."/>
            <person name="Katagiri S."/>
            <person name="Kikuta A."/>
            <person name="Kobayashi H."/>
            <person name="Kobayashi N."/>
            <person name="Machita K."/>
            <person name="Maehara T."/>
            <person name="Masukawa M."/>
            <person name="Mizubayashi T."/>
            <person name="Mukai Y."/>
            <person name="Nagasaki H."/>
            <person name="Nagata Y."/>
            <person name="Naito S."/>
            <person name="Nakashima M."/>
            <person name="Nakama Y."/>
            <person name="Nakamichi Y."/>
            <person name="Nakamura M."/>
            <person name="Meguro A."/>
            <person name="Negishi M."/>
            <person name="Ohta I."/>
            <person name="Ohta T."/>
            <person name="Okamoto M."/>
            <person name="Ono N."/>
            <person name="Saji S."/>
            <person name="Sakaguchi M."/>
            <person name="Sakai K."/>
            <person name="Shibata M."/>
            <person name="Shimokawa T."/>
            <person name="Song J."/>
            <person name="Takazaki Y."/>
            <person name="Terasawa K."/>
            <person name="Tsugane M."/>
            <person name="Tsuji K."/>
            <person name="Ueda S."/>
            <person name="Waki K."/>
            <person name="Yamagata H."/>
            <person name="Yamamoto M."/>
            <person name="Yamamoto S."/>
            <person name="Yamane H."/>
            <person name="Yoshiki S."/>
            <person name="Yoshihara R."/>
            <person name="Yukawa K."/>
            <person name="Zhong H."/>
            <person name="Yano M."/>
            <person name="Yuan Q."/>
            <person name="Ouyang S."/>
            <person name="Liu J."/>
            <person name="Jones K.M."/>
            <person name="Gansberger K."/>
            <person name="Moffat K."/>
            <person name="Hill J."/>
            <person name="Bera J."/>
            <person name="Fadrosh D."/>
            <person name="Jin S."/>
            <person name="Johri S."/>
            <person name="Kim M."/>
            <person name="Overton L."/>
            <person name="Reardon M."/>
            <person name="Tsitrin T."/>
            <person name="Vuong H."/>
            <person name="Weaver B."/>
            <person name="Ciecko A."/>
            <person name="Tallon L."/>
            <person name="Jackson J."/>
            <person name="Pai G."/>
            <person name="Aken S.V."/>
            <person name="Utterback T."/>
            <person name="Reidmuller S."/>
            <person name="Feldblyum T."/>
            <person name="Hsiao J."/>
            <person name="Zismann V."/>
            <person name="Iobst S."/>
            <person name="de Vazeille A.R."/>
            <person name="Buell C.R."/>
            <person name="Ying K."/>
            <person name="Li Y."/>
            <person name="Lu T."/>
            <person name="Huang Y."/>
            <person name="Zhao Q."/>
            <person name="Feng Q."/>
            <person name="Zhang L."/>
            <person name="Zhu J."/>
            <person name="Weng Q."/>
            <person name="Mu J."/>
            <person name="Lu Y."/>
            <person name="Fan D."/>
            <person name="Liu Y."/>
            <person name="Guan J."/>
            <person name="Zhang Y."/>
            <person name="Yu S."/>
            <person name="Liu X."/>
            <person name="Zhang Y."/>
            <person name="Hong G."/>
            <person name="Han B."/>
            <person name="Choisne N."/>
            <person name="Demange N."/>
            <person name="Orjeda G."/>
            <person name="Samain S."/>
            <person name="Cattolico L."/>
            <person name="Pelletier E."/>
            <person name="Couloux A."/>
            <person name="Segurens B."/>
            <person name="Wincker P."/>
            <person name="D'Hont A."/>
            <person name="Scarpelli C."/>
            <person name="Weissenbach J."/>
            <person name="Salanoubat M."/>
            <person name="Quetier F."/>
            <person name="Yu Y."/>
            <person name="Kim H.R."/>
            <person name="Rambo T."/>
            <person name="Currie J."/>
            <person name="Collura K."/>
            <person name="Luo M."/>
            <person name="Yang T."/>
            <person name="Ammiraju J.S.S."/>
            <person name="Engler F."/>
            <person name="Soderlund C."/>
            <person name="Wing R.A."/>
            <person name="Palmer L.E."/>
            <person name="de la Bastide M."/>
            <person name="Spiegel L."/>
            <person name="Nascimento L."/>
            <person name="Zutavern T."/>
            <person name="O'Shaughnessy A."/>
            <person name="Dike S."/>
            <person name="Dedhia N."/>
            <person name="Preston R."/>
            <person name="Balija V."/>
            <person name="McCombie W.R."/>
            <person name="Chow T."/>
            <person name="Chen H."/>
            <person name="Chung M."/>
            <person name="Chen C."/>
            <person name="Shaw J."/>
            <person name="Wu H."/>
            <person name="Hsiao K."/>
            <person name="Chao Y."/>
            <person name="Chu M."/>
            <person name="Cheng C."/>
            <person name="Hour A."/>
            <person name="Lee P."/>
            <person name="Lin S."/>
            <person name="Lin Y."/>
            <person name="Liou J."/>
            <person name="Liu S."/>
            <person name="Hsing Y."/>
            <person name="Raghuvanshi S."/>
            <person name="Mohanty A."/>
            <person name="Bharti A.K."/>
            <person name="Gaur A."/>
            <person name="Gupta V."/>
            <person name="Kumar D."/>
            <person name="Ravi V."/>
            <person name="Vij S."/>
            <person name="Kapur A."/>
            <person name="Khurana P."/>
            <person name="Khurana P."/>
            <person name="Khurana J.P."/>
            <person name="Tyagi A.K."/>
            <person name="Gaikwad K."/>
            <person name="Singh A."/>
            <person name="Dalal V."/>
            <person name="Srivastava S."/>
            <person name="Dixit A."/>
            <person name="Pal A.K."/>
            <person name="Ghazi I.A."/>
            <person name="Yadav M."/>
            <person name="Pandit A."/>
            <person name="Bhargava A."/>
            <person name="Sureshbabu K."/>
            <person name="Batra K."/>
            <person name="Sharma T.R."/>
            <person name="Mohapatra T."/>
            <person name="Singh N.K."/>
            <person name="Messing J."/>
            <person name="Nelson A.B."/>
            <person name="Fuks G."/>
            <person name="Kavchok S."/>
            <person name="Keizer G."/>
            <person name="Linton E."/>
            <person name="Llaca V."/>
            <person name="Song R."/>
            <person name="Tanyolac B."/>
            <person name="Young S."/>
            <person name="Ho-Il K."/>
            <person name="Hahn J.H."/>
            <person name="Sangsakoo G."/>
            <person name="Vanavichit A."/>
            <person name="de Mattos Luiz.A.T."/>
            <person name="Zimmer P.D."/>
            <person name="Malone G."/>
            <person name="Dellagostin O."/>
            <person name="de Oliveira A.C."/>
            <person name="Bevan M."/>
            <person name="Bancroft I."/>
            <person name="Minx P."/>
            <person name="Cordum H."/>
            <person name="Wilson R."/>
            <person name="Cheng Z."/>
            <person name="Jin W."/>
            <person name="Jiang J."/>
            <person name="Leong S.A."/>
            <person name="Iwama H."/>
            <person name="Gojobori T."/>
            <person name="Itoh T."/>
            <person name="Niimura Y."/>
            <person name="Fujii Y."/>
            <person name="Habara T."/>
            <person name="Sakai H."/>
            <person name="Sato Y."/>
            <person name="Wilson G."/>
            <person name="Kumar K."/>
            <person name="McCouch S."/>
            <person name="Juretic N."/>
            <person name="Hoen D."/>
            <person name="Wright S."/>
            <person name="Bruskiewich R."/>
            <person name="Bureau T."/>
            <person name="Miyao A."/>
            <person name="Hirochika H."/>
            <person name="Nishikawa T."/>
            <person name="Kadowaki K."/>
            <person name="Sugiura M."/>
            <person name="Burr B."/>
            <person name="Sasaki T."/>
        </authorList>
    </citation>
    <scope>NUCLEOTIDE SEQUENCE [LARGE SCALE GENOMIC DNA]</scope>
    <source>
        <strain evidence="3">cv. Nipponbare</strain>
    </source>
</reference>
<evidence type="ECO:0000313" key="2">
    <source>
        <dbReference type="EMBL" id="BAT10640.1"/>
    </source>
</evidence>
<proteinExistence type="predicted"/>
<feature type="compositionally biased region" description="Polar residues" evidence="1">
    <location>
        <begin position="8"/>
        <end position="17"/>
    </location>
</feature>
<gene>
    <name evidence="2" type="ordered locus">Os10g0387150</name>
    <name evidence="2" type="ORF">OSNPB_100387150</name>
</gene>
<dbReference type="STRING" id="39947.A0A0P0XU47"/>
<organism evidence="2 3">
    <name type="scientific">Oryza sativa subsp. japonica</name>
    <name type="common">Rice</name>
    <dbReference type="NCBI Taxonomy" id="39947"/>
    <lineage>
        <taxon>Eukaryota</taxon>
        <taxon>Viridiplantae</taxon>
        <taxon>Streptophyta</taxon>
        <taxon>Embryophyta</taxon>
        <taxon>Tracheophyta</taxon>
        <taxon>Spermatophyta</taxon>
        <taxon>Magnoliopsida</taxon>
        <taxon>Liliopsida</taxon>
        <taxon>Poales</taxon>
        <taxon>Poaceae</taxon>
        <taxon>BOP clade</taxon>
        <taxon>Oryzoideae</taxon>
        <taxon>Oryzeae</taxon>
        <taxon>Oryzinae</taxon>
        <taxon>Oryza</taxon>
        <taxon>Oryza sativa</taxon>
    </lineage>
</organism>
<evidence type="ECO:0000313" key="3">
    <source>
        <dbReference type="Proteomes" id="UP000059680"/>
    </source>
</evidence>
<sequence length="212" mass="23756">MVRLDQLTIHSQPQTKTLDPEGGDDGYRDVDSDNCQRDHKWRGGVGHRQWRDECARPYAYAPLVSSRGNGSGRIPSTRYFKTFIVLQNQPAQTTCNFDVEPHVEPQLTVAEACRFFHPDNLAHRPGSMLPFIQRAHSVGLLKSISSINPSFANTHKHILSWINCTGQLTQEFNISYRFAALEPSPSRIPRGVQNERRGGDIASALQCGDGRS</sequence>
<reference evidence="2 3" key="3">
    <citation type="journal article" date="2013" name="Rice">
        <title>Improvement of the Oryza sativa Nipponbare reference genome using next generation sequence and optical map data.</title>
        <authorList>
            <person name="Kawahara Y."/>
            <person name="de la Bastide M."/>
            <person name="Hamilton J.P."/>
            <person name="Kanamori H."/>
            <person name="McCombie W.R."/>
            <person name="Ouyang S."/>
            <person name="Schwartz D.C."/>
            <person name="Tanaka T."/>
            <person name="Wu J."/>
            <person name="Zhou S."/>
            <person name="Childs K.L."/>
            <person name="Davidson R.M."/>
            <person name="Lin H."/>
            <person name="Quesada-Ocampo L."/>
            <person name="Vaillancourt B."/>
            <person name="Sakai H."/>
            <person name="Lee S.S."/>
            <person name="Kim J."/>
            <person name="Numa H."/>
            <person name="Itoh T."/>
            <person name="Buell C.R."/>
            <person name="Matsumoto T."/>
        </authorList>
    </citation>
    <scope>NUCLEOTIDE SEQUENCE [LARGE SCALE GENOMIC DNA]</scope>
    <source>
        <strain evidence="3">cv. Nipponbare</strain>
    </source>
</reference>
<evidence type="ECO:0000256" key="1">
    <source>
        <dbReference type="SAM" id="MobiDB-lite"/>
    </source>
</evidence>
<accession>A0A0P0XU47</accession>
<reference evidence="2 3" key="2">
    <citation type="journal article" date="2013" name="Plant Cell Physiol.">
        <title>Rice Annotation Project Database (RAP-DB): an integrative and interactive database for rice genomics.</title>
        <authorList>
            <person name="Sakai H."/>
            <person name="Lee S.S."/>
            <person name="Tanaka T."/>
            <person name="Numa H."/>
            <person name="Kim J."/>
            <person name="Kawahara Y."/>
            <person name="Wakimoto H."/>
            <person name="Yang C.C."/>
            <person name="Iwamoto M."/>
            <person name="Abe T."/>
            <person name="Yamada Y."/>
            <person name="Muto A."/>
            <person name="Inokuchi H."/>
            <person name="Ikemura T."/>
            <person name="Matsumoto T."/>
            <person name="Sasaki T."/>
            <person name="Itoh T."/>
        </authorList>
    </citation>
    <scope>NUCLEOTIDE SEQUENCE [LARGE SCALE GENOMIC DNA]</scope>
    <source>
        <strain evidence="3">cv. Nipponbare</strain>
    </source>
</reference>